<sequence length="217" mass="23261">MGWRVQRLRPVLGALVILTACQRGPDPIALKASAQYYLDHGGLALQPDSTGRVGGRPCLKALDTTQTLLGGLLGGPSALVAFIEAHALATVTHEVRASGYDKVTMTPVAPYVDNWVGEGSVKQFCFGTVSLLTAELVEDAAPITAGTDQPYLVPGIAARSVRITYRLDDLPDRGFLRDLEARPSLLTPTSMRPETYGREHSIVAVLPLAVDGYRVRP</sequence>
<reference evidence="2" key="1">
    <citation type="journal article" date="2019" name="Int. J. Syst. Evol. Microbiol.">
        <title>The Global Catalogue of Microorganisms (GCM) 10K type strain sequencing project: providing services to taxonomists for standard genome sequencing and annotation.</title>
        <authorList>
            <consortium name="The Broad Institute Genomics Platform"/>
            <consortium name="The Broad Institute Genome Sequencing Center for Infectious Disease"/>
            <person name="Wu L."/>
            <person name="Ma J."/>
        </authorList>
    </citation>
    <scope>NUCLEOTIDE SEQUENCE [LARGE SCALE GENOMIC DNA]</scope>
    <source>
        <strain evidence="2">CCTCC AB 2017081</strain>
    </source>
</reference>
<evidence type="ECO:0008006" key="3">
    <source>
        <dbReference type="Google" id="ProtNLM"/>
    </source>
</evidence>
<dbReference type="EMBL" id="JBHRZG010000022">
    <property type="protein sequence ID" value="MFC3834215.1"/>
    <property type="molecule type" value="Genomic_DNA"/>
</dbReference>
<accession>A0ABV7ZB54</accession>
<name>A0ABV7ZB54_9DEIO</name>
<evidence type="ECO:0000313" key="1">
    <source>
        <dbReference type="EMBL" id="MFC3834215.1"/>
    </source>
</evidence>
<keyword evidence="2" id="KW-1185">Reference proteome</keyword>
<evidence type="ECO:0000313" key="2">
    <source>
        <dbReference type="Proteomes" id="UP001595803"/>
    </source>
</evidence>
<protein>
    <recommendedName>
        <fullName evidence="3">Lipoprotein</fullName>
    </recommendedName>
</protein>
<gene>
    <name evidence="1" type="ORF">ACFOSB_15290</name>
</gene>
<proteinExistence type="predicted"/>
<dbReference type="PROSITE" id="PS51257">
    <property type="entry name" value="PROKAR_LIPOPROTEIN"/>
    <property type="match status" value="1"/>
</dbReference>
<organism evidence="1 2">
    <name type="scientific">Deinococcus rufus</name>
    <dbReference type="NCBI Taxonomy" id="2136097"/>
    <lineage>
        <taxon>Bacteria</taxon>
        <taxon>Thermotogati</taxon>
        <taxon>Deinococcota</taxon>
        <taxon>Deinococci</taxon>
        <taxon>Deinococcales</taxon>
        <taxon>Deinococcaceae</taxon>
        <taxon>Deinococcus</taxon>
    </lineage>
</organism>
<comment type="caution">
    <text evidence="1">The sequence shown here is derived from an EMBL/GenBank/DDBJ whole genome shotgun (WGS) entry which is preliminary data.</text>
</comment>
<dbReference type="Proteomes" id="UP001595803">
    <property type="component" value="Unassembled WGS sequence"/>
</dbReference>
<dbReference type="RefSeq" id="WP_380102670.1">
    <property type="nucleotide sequence ID" value="NZ_JBHRZG010000022.1"/>
</dbReference>